<reference evidence="1" key="1">
    <citation type="submission" date="2022-03" db="EMBL/GenBank/DDBJ databases">
        <title>A functionally conserved STORR gene fusion in Papaver species that diverged 16.8 million years ago.</title>
        <authorList>
            <person name="Catania T."/>
        </authorList>
    </citation>
    <scope>NUCLEOTIDE SEQUENCE</scope>
    <source>
        <strain evidence="1">S-191538</strain>
    </source>
</reference>
<dbReference type="EMBL" id="JAJJMA010340715">
    <property type="protein sequence ID" value="MCL7051639.1"/>
    <property type="molecule type" value="Genomic_DNA"/>
</dbReference>
<protein>
    <submittedName>
        <fullName evidence="1">Uncharacterized protein</fullName>
    </submittedName>
</protein>
<feature type="non-terminal residue" evidence="1">
    <location>
        <position position="1"/>
    </location>
</feature>
<gene>
    <name evidence="1" type="ORF">MKW94_020630</name>
</gene>
<keyword evidence="2" id="KW-1185">Reference proteome</keyword>
<evidence type="ECO:0000313" key="1">
    <source>
        <dbReference type="EMBL" id="MCL7051639.1"/>
    </source>
</evidence>
<proteinExistence type="predicted"/>
<sequence length="62" mass="7259">LQARAELVQKVKETEEYSKSVKKLEQACQSMDLLEQTLRIHNDNLVERINSIRLTGRSKIYL</sequence>
<comment type="caution">
    <text evidence="1">The sequence shown here is derived from an EMBL/GenBank/DDBJ whole genome shotgun (WGS) entry which is preliminary data.</text>
</comment>
<name>A0AA41W1V2_PAPNU</name>
<evidence type="ECO:0000313" key="2">
    <source>
        <dbReference type="Proteomes" id="UP001177140"/>
    </source>
</evidence>
<organism evidence="1 2">
    <name type="scientific">Papaver nudicaule</name>
    <name type="common">Iceland poppy</name>
    <dbReference type="NCBI Taxonomy" id="74823"/>
    <lineage>
        <taxon>Eukaryota</taxon>
        <taxon>Viridiplantae</taxon>
        <taxon>Streptophyta</taxon>
        <taxon>Embryophyta</taxon>
        <taxon>Tracheophyta</taxon>
        <taxon>Spermatophyta</taxon>
        <taxon>Magnoliopsida</taxon>
        <taxon>Ranunculales</taxon>
        <taxon>Papaveraceae</taxon>
        <taxon>Papaveroideae</taxon>
        <taxon>Papaver</taxon>
    </lineage>
</organism>
<accession>A0AA41W1V2</accession>
<dbReference type="Proteomes" id="UP001177140">
    <property type="component" value="Unassembled WGS sequence"/>
</dbReference>
<dbReference type="AlphaFoldDB" id="A0AA41W1V2"/>